<dbReference type="InterPro" id="IPR001172">
    <property type="entry name" value="FliN_T3SS_HrcQb"/>
</dbReference>
<dbReference type="AlphaFoldDB" id="A0A0E4BYH1"/>
<dbReference type="Gene3D" id="2.30.330.10">
    <property type="entry name" value="SpoA-like"/>
    <property type="match status" value="1"/>
</dbReference>
<dbReference type="Proteomes" id="UP000063308">
    <property type="component" value="Plasmid pNK6b"/>
</dbReference>
<protein>
    <submittedName>
        <fullName evidence="3">Putative AscQ protein</fullName>
    </submittedName>
</protein>
<dbReference type="GO" id="GO:0050918">
    <property type="term" value="P:positive chemotaxis"/>
    <property type="evidence" value="ECO:0007669"/>
    <property type="project" value="TreeGrafter"/>
</dbReference>
<dbReference type="InterPro" id="IPR001543">
    <property type="entry name" value="FliN-like_C"/>
</dbReference>
<proteinExistence type="inferred from homology"/>
<dbReference type="GO" id="GO:0009425">
    <property type="term" value="C:bacterial-type flagellum basal body"/>
    <property type="evidence" value="ECO:0007669"/>
    <property type="project" value="InterPro"/>
</dbReference>
<gene>
    <name evidence="3" type="ORF">NK6_b_117</name>
</gene>
<dbReference type="PANTHER" id="PTHR30034">
    <property type="entry name" value="FLAGELLAR MOTOR SWITCH PROTEIN FLIM"/>
    <property type="match status" value="1"/>
</dbReference>
<keyword evidence="3" id="KW-0614">Plasmid</keyword>
<feature type="domain" description="Flagellar motor switch protein FliN-like C-terminal" evidence="2">
    <location>
        <begin position="254"/>
        <end position="320"/>
    </location>
</feature>
<dbReference type="EMBL" id="AP014686">
    <property type="protein sequence ID" value="BAR63311.1"/>
    <property type="molecule type" value="Genomic_DNA"/>
</dbReference>
<reference evidence="3 4" key="1">
    <citation type="submission" date="2014-11" db="EMBL/GenBank/DDBJ databases">
        <title>Symbiosis island explosion on the genome of extra-slow-growing strains of soybean bradyrhizobia with massive insertion sequences.</title>
        <authorList>
            <person name="Iida T."/>
            <person name="Minamisawa K."/>
        </authorList>
    </citation>
    <scope>NUCLEOTIDE SEQUENCE [LARGE SCALE GENOMIC DNA]</scope>
    <source>
        <strain evidence="3 4">NK6</strain>
        <plasmid evidence="4">pNK6b DNA</plasmid>
    </source>
</reference>
<evidence type="ECO:0000256" key="1">
    <source>
        <dbReference type="ARBA" id="ARBA00009226"/>
    </source>
</evidence>
<sequence>MIDLPCYDPREAAAVSRLATRLPVPFNIAGIDVEAVMPGWTTPRLPADYCRAVMRPRGHRIRVAVDSTLLPAVAVQHWPEIAALPPGDGLREILFDIVFRDLAIKVEQWCGHRPTWSSAETTEVFLYAFEILRLERPNDVVGLVEFDGSGLQWIADCCSALPVACAALDDLPVCLVLLVERISLISTDLHQLALGDVILLDTTPVGNDGIITVLLCLSGDPCFRASICNGRLTVLSAVDCMMDRPDLLPPETFDSIDLPVDVDAGRLTMPLRQLRELAIGQVLDLGFDATTNISLRVNGQIVATGELVRIAERTGVRVLDLRLARAER</sequence>
<dbReference type="Pfam" id="PF01052">
    <property type="entry name" value="FliMN_C"/>
    <property type="match status" value="1"/>
</dbReference>
<dbReference type="SUPFAM" id="SSF101801">
    <property type="entry name" value="Surface presentation of antigens (SPOA)"/>
    <property type="match status" value="1"/>
</dbReference>
<dbReference type="GO" id="GO:0071978">
    <property type="term" value="P:bacterial-type flagellum-dependent swarming motility"/>
    <property type="evidence" value="ECO:0007669"/>
    <property type="project" value="TreeGrafter"/>
</dbReference>
<dbReference type="InterPro" id="IPR036429">
    <property type="entry name" value="SpoA-like_sf"/>
</dbReference>
<comment type="similarity">
    <text evidence="1">Belongs to the FliN/MopA/SpaO family.</text>
</comment>
<accession>A0A0E4BYH1</accession>
<evidence type="ECO:0000313" key="3">
    <source>
        <dbReference type="EMBL" id="BAR63311.1"/>
    </source>
</evidence>
<geneLocation type="plasmid" evidence="4">
    <name>pNK6b DNA</name>
</geneLocation>
<dbReference type="PRINTS" id="PR00956">
    <property type="entry name" value="FLGMOTORFLIN"/>
</dbReference>
<dbReference type="PANTHER" id="PTHR30034:SF6">
    <property type="entry name" value="YOP PROTEINS TRANSLOCATION PROTEIN Q"/>
    <property type="match status" value="1"/>
</dbReference>
<name>A0A0E4BYH1_9BRAD</name>
<organism evidence="3 4">
    <name type="scientific">Bradyrhizobium diazoefficiens</name>
    <dbReference type="NCBI Taxonomy" id="1355477"/>
    <lineage>
        <taxon>Bacteria</taxon>
        <taxon>Pseudomonadati</taxon>
        <taxon>Pseudomonadota</taxon>
        <taxon>Alphaproteobacteria</taxon>
        <taxon>Hyphomicrobiales</taxon>
        <taxon>Nitrobacteraceae</taxon>
        <taxon>Bradyrhizobium</taxon>
    </lineage>
</organism>
<evidence type="ECO:0000313" key="4">
    <source>
        <dbReference type="Proteomes" id="UP000063308"/>
    </source>
</evidence>
<dbReference type="GO" id="GO:0003774">
    <property type="term" value="F:cytoskeletal motor activity"/>
    <property type="evidence" value="ECO:0007669"/>
    <property type="project" value="InterPro"/>
</dbReference>
<evidence type="ECO:0000259" key="2">
    <source>
        <dbReference type="Pfam" id="PF01052"/>
    </source>
</evidence>